<dbReference type="Proteomes" id="UP000410492">
    <property type="component" value="Unassembled WGS sequence"/>
</dbReference>
<dbReference type="InterPro" id="IPR043502">
    <property type="entry name" value="DNA/RNA_pol_sf"/>
</dbReference>
<dbReference type="GO" id="GO:0071897">
    <property type="term" value="P:DNA biosynthetic process"/>
    <property type="evidence" value="ECO:0007669"/>
    <property type="project" value="UniProtKB-ARBA"/>
</dbReference>
<dbReference type="Gene3D" id="1.10.340.70">
    <property type="match status" value="1"/>
</dbReference>
<dbReference type="EMBL" id="CAACVG010006392">
    <property type="protein sequence ID" value="VEN40156.1"/>
    <property type="molecule type" value="Genomic_DNA"/>
</dbReference>
<dbReference type="PANTHER" id="PTHR47331:SF5">
    <property type="entry name" value="RIBONUCLEASE H"/>
    <property type="match status" value="1"/>
</dbReference>
<dbReference type="InterPro" id="IPR008042">
    <property type="entry name" value="Retrotrans_Pao"/>
</dbReference>
<gene>
    <name evidence="2" type="ORF">CALMAC_LOCUS4426</name>
</gene>
<evidence type="ECO:0000313" key="3">
    <source>
        <dbReference type="Proteomes" id="UP000410492"/>
    </source>
</evidence>
<dbReference type="SUPFAM" id="SSF56672">
    <property type="entry name" value="DNA/RNA polymerases"/>
    <property type="match status" value="1"/>
</dbReference>
<dbReference type="OrthoDB" id="6778505at2759"/>
<proteinExistence type="predicted"/>
<accession>A0A653BXY0</accession>
<evidence type="ECO:0000259" key="1">
    <source>
        <dbReference type="Pfam" id="PF17921"/>
    </source>
</evidence>
<dbReference type="CDD" id="cd01644">
    <property type="entry name" value="RT_pepA17"/>
    <property type="match status" value="1"/>
</dbReference>
<reference evidence="2 3" key="1">
    <citation type="submission" date="2019-01" db="EMBL/GenBank/DDBJ databases">
        <authorList>
            <person name="Sayadi A."/>
        </authorList>
    </citation>
    <scope>NUCLEOTIDE SEQUENCE [LARGE SCALE GENOMIC DNA]</scope>
</reference>
<organism evidence="2 3">
    <name type="scientific">Callosobruchus maculatus</name>
    <name type="common">Southern cowpea weevil</name>
    <name type="synonym">Pulse bruchid</name>
    <dbReference type="NCBI Taxonomy" id="64391"/>
    <lineage>
        <taxon>Eukaryota</taxon>
        <taxon>Metazoa</taxon>
        <taxon>Ecdysozoa</taxon>
        <taxon>Arthropoda</taxon>
        <taxon>Hexapoda</taxon>
        <taxon>Insecta</taxon>
        <taxon>Pterygota</taxon>
        <taxon>Neoptera</taxon>
        <taxon>Endopterygota</taxon>
        <taxon>Coleoptera</taxon>
        <taxon>Polyphaga</taxon>
        <taxon>Cucujiformia</taxon>
        <taxon>Chrysomeloidea</taxon>
        <taxon>Chrysomelidae</taxon>
        <taxon>Bruchinae</taxon>
        <taxon>Bruchini</taxon>
        <taxon>Callosobruchus</taxon>
    </lineage>
</organism>
<dbReference type="AlphaFoldDB" id="A0A653BXY0"/>
<evidence type="ECO:0000313" key="2">
    <source>
        <dbReference type="EMBL" id="VEN40156.1"/>
    </source>
</evidence>
<dbReference type="InterPro" id="IPR041588">
    <property type="entry name" value="Integrase_H2C2"/>
</dbReference>
<keyword evidence="3" id="KW-1185">Reference proteome</keyword>
<feature type="domain" description="Integrase zinc-binding" evidence="1">
    <location>
        <begin position="1074"/>
        <end position="1126"/>
    </location>
</feature>
<sequence>MFIAKNINDRIAYVKQNNVCLNCLRFSHTEGSCQSNFACRICGERHHSTLHISQDNQVISQNSYLTNVSHSIHQSSIPYNTASTSSSITTPQMDQTKQTSTSHIPIVSSVNSSHPPFSSQNAQNNSTLTSCATSSNQFLSCGCTSMEQSKPQTTVLLSTTKVHILDARGYYQTVRVVLDNASQAYFISENCLNRLGLSRKKLIVPIVGINQSSSTTNGITNCTIKPLNKNDPKFTFELFVLPKVCAEMPSIQINTKNWHHISNLELGDDKFNIPAPVDILLGAHAYSQIIKPGIVQGQPEQPIAMETIFGWVLLGNAQAFDNQITSPPVSCHLTSIHTPSLDQSIRKFWEIESLPSKQFLSPDEEKCEAFYRKTVTRDESGRFQVSLPFRHSRPDLGGTYAKAYKCFLSLESKLLKNPDLYLQYADVMNNYIKNDHMSLVPHSQINSKSVNYLPHHCVVRPDKASTKVRVVFNASAQGSKGVSLNSTLLSGPKLQANINTILLKFRFHFIVLLSDISQMFLQIRVSPEDRDYQRLLWRFSHTDPIQEYRLNTVTFGVTSSPYLAIRTIKELATLEKQNYPEASRVLLEDIFVDDICAGANSIESALALQKDLIALLRSGCFELKKWASNDARLLTNLSQEECQIPMSLDKENSIALKVLGLQWDPKSDTMFFSYSISNKPCTKRNILSNIASIFDPLGLIAPISFLTKCIMQKLWISKVGWDDPVPKPIFDLWTQFQMELPLLSNISFPRYIFSREILRCQLHAFSDASESGYAACVYVRLELPNDIIKTSLVIAKSRVSPLKTLSLPRLELLGSTLMSDLVSFVITTYSSLITIDEVFAYTDSQVVLYWVSTSPYRWKTFIANRVSHIQDNLPESVRWYHVKSHENPADVASRGINPAQFINHPLWFTGPPWLSLPHSMWNLKNPCFEKCDQGVTDIISQEEKHIALTTNVEWHFIDVLLYKFSSLHYIQKIICHSRRIFYNFKHHDSPLTGTISIFELQHSLLILVKRCQEIHFSTLISQIKNNELLAKPLRKLAPFLDKNGFIRVGGRLRHTDAIPFESKHPLLLPRSDRFTQLLIEHIHKENMHPGLNTIQHLLRQQFWILSSRRAIQSVLSKCIRCFRLRPKAYVPYQGDLPPFRI</sequence>
<name>A0A653BXY0_CALMS</name>
<protein>
    <recommendedName>
        <fullName evidence="1">Integrase zinc-binding domain-containing protein</fullName>
    </recommendedName>
</protein>
<dbReference type="Pfam" id="PF17921">
    <property type="entry name" value="Integrase_H2C2"/>
    <property type="match status" value="1"/>
</dbReference>
<dbReference type="Pfam" id="PF05380">
    <property type="entry name" value="Peptidase_A17"/>
    <property type="match status" value="1"/>
</dbReference>
<dbReference type="PANTHER" id="PTHR47331">
    <property type="entry name" value="PHD-TYPE DOMAIN-CONTAINING PROTEIN"/>
    <property type="match status" value="1"/>
</dbReference>